<evidence type="ECO:0000313" key="1">
    <source>
        <dbReference type="EMBL" id="RDH36134.1"/>
    </source>
</evidence>
<keyword evidence="2" id="KW-1185">Reference proteome</keyword>
<accession>A0A3F3QA96</accession>
<dbReference type="RefSeq" id="XP_026629156.1">
    <property type="nucleotide sequence ID" value="XM_026770883.1"/>
</dbReference>
<gene>
    <name evidence="1" type="ORF">BDQ94DRAFT_167760</name>
</gene>
<proteinExistence type="predicted"/>
<dbReference type="GeneID" id="38139239"/>
<evidence type="ECO:0008006" key="3">
    <source>
        <dbReference type="Google" id="ProtNLM"/>
    </source>
</evidence>
<dbReference type="STRING" id="1341132.A0A3F3QA96"/>
<sequence length="263" mass="29816">MDPASLALSIFGTLDICLKYGKRLVELCRETRNLQNDIAQITLTIEGVWLKTEIRLDLLKRLSRAGSLDHTLSGHYGEALQRLRVKISSLEAVHKRSISTSRFPQVAWTVYLKRHLEGVNGDLEEWQRRFDQSWTLFSSSSSSVFDPQKLSLIYSAIWNGKETSTATPCGRGFGPTKRLPCSMTFTVLGFCLLEMALWELFVRDDNGMTTHWLDLAIQVPSRLRMLDVEALRMKKVLIAITEDRLLAMVGDQYANIVLACLCC</sequence>
<organism evidence="1 2">
    <name type="scientific">Aspergillus welwitschiae</name>
    <dbReference type="NCBI Taxonomy" id="1341132"/>
    <lineage>
        <taxon>Eukaryota</taxon>
        <taxon>Fungi</taxon>
        <taxon>Dikarya</taxon>
        <taxon>Ascomycota</taxon>
        <taxon>Pezizomycotina</taxon>
        <taxon>Eurotiomycetes</taxon>
        <taxon>Eurotiomycetidae</taxon>
        <taxon>Eurotiales</taxon>
        <taxon>Aspergillaceae</taxon>
        <taxon>Aspergillus</taxon>
        <taxon>Aspergillus subgen. Circumdati</taxon>
    </lineage>
</organism>
<protein>
    <recommendedName>
        <fullName evidence="3">Fungal N-terminal domain-containing protein</fullName>
    </recommendedName>
</protein>
<dbReference type="Proteomes" id="UP000253729">
    <property type="component" value="Unassembled WGS sequence"/>
</dbReference>
<evidence type="ECO:0000313" key="2">
    <source>
        <dbReference type="Proteomes" id="UP000253729"/>
    </source>
</evidence>
<dbReference type="AlphaFoldDB" id="A0A3F3QA96"/>
<reference evidence="1 2" key="1">
    <citation type="submission" date="2018-07" db="EMBL/GenBank/DDBJ databases">
        <title>The genomes of Aspergillus section Nigri reveals drivers in fungal speciation.</title>
        <authorList>
            <consortium name="DOE Joint Genome Institute"/>
            <person name="Vesth T.C."/>
            <person name="Nybo J."/>
            <person name="Theobald S."/>
            <person name="Brandl J."/>
            <person name="Frisvad J.C."/>
            <person name="Nielsen K.F."/>
            <person name="Lyhne E.K."/>
            <person name="Kogle M.E."/>
            <person name="Kuo A."/>
            <person name="Riley R."/>
            <person name="Clum A."/>
            <person name="Nolan M."/>
            <person name="Lipzen A."/>
            <person name="Salamov A."/>
            <person name="Henrissat B."/>
            <person name="Wiebenga A."/>
            <person name="De vries R.P."/>
            <person name="Grigoriev I.V."/>
            <person name="Mortensen U.H."/>
            <person name="Andersen M.R."/>
            <person name="Baker S.E."/>
        </authorList>
    </citation>
    <scope>NUCLEOTIDE SEQUENCE [LARGE SCALE GENOMIC DNA]</scope>
    <source>
        <strain evidence="1 2">CBS 139.54b</strain>
    </source>
</reference>
<name>A0A3F3QA96_9EURO</name>
<dbReference type="EMBL" id="KZ852038">
    <property type="protein sequence ID" value="RDH36134.1"/>
    <property type="molecule type" value="Genomic_DNA"/>
</dbReference>